<evidence type="ECO:0000313" key="2">
    <source>
        <dbReference type="Proteomes" id="UP000790377"/>
    </source>
</evidence>
<accession>A0ACB8AEP7</accession>
<organism evidence="1 2">
    <name type="scientific">Hygrophoropsis aurantiaca</name>
    <dbReference type="NCBI Taxonomy" id="72124"/>
    <lineage>
        <taxon>Eukaryota</taxon>
        <taxon>Fungi</taxon>
        <taxon>Dikarya</taxon>
        <taxon>Basidiomycota</taxon>
        <taxon>Agaricomycotina</taxon>
        <taxon>Agaricomycetes</taxon>
        <taxon>Agaricomycetidae</taxon>
        <taxon>Boletales</taxon>
        <taxon>Coniophorineae</taxon>
        <taxon>Hygrophoropsidaceae</taxon>
        <taxon>Hygrophoropsis</taxon>
    </lineage>
</organism>
<comment type="caution">
    <text evidence="1">The sequence shown here is derived from an EMBL/GenBank/DDBJ whole genome shotgun (WGS) entry which is preliminary data.</text>
</comment>
<name>A0ACB8AEP7_9AGAM</name>
<protein>
    <submittedName>
        <fullName evidence="1">Uncharacterized protein</fullName>
    </submittedName>
</protein>
<sequence length="119" mass="13096">MPSPSKKSARSGAMHSRVGGPQVYADSDQRDDQSKPHHNYMDLEDKSEREIGEQLSAAHKQSQVDERPTAATYGPEGASGGGHFRGHEPSAGFLIDEQLKREDQEELKRKGKLPGNDQN</sequence>
<proteinExistence type="predicted"/>
<keyword evidence="2" id="KW-1185">Reference proteome</keyword>
<dbReference type="EMBL" id="MU267672">
    <property type="protein sequence ID" value="KAH7911632.1"/>
    <property type="molecule type" value="Genomic_DNA"/>
</dbReference>
<gene>
    <name evidence="1" type="ORF">BJ138DRAFT_1179415</name>
</gene>
<evidence type="ECO:0000313" key="1">
    <source>
        <dbReference type="EMBL" id="KAH7911632.1"/>
    </source>
</evidence>
<reference evidence="1" key="1">
    <citation type="journal article" date="2021" name="New Phytol.">
        <title>Evolutionary innovations through gain and loss of genes in the ectomycorrhizal Boletales.</title>
        <authorList>
            <person name="Wu G."/>
            <person name="Miyauchi S."/>
            <person name="Morin E."/>
            <person name="Kuo A."/>
            <person name="Drula E."/>
            <person name="Varga T."/>
            <person name="Kohler A."/>
            <person name="Feng B."/>
            <person name="Cao Y."/>
            <person name="Lipzen A."/>
            <person name="Daum C."/>
            <person name="Hundley H."/>
            <person name="Pangilinan J."/>
            <person name="Johnson J."/>
            <person name="Barry K."/>
            <person name="LaButti K."/>
            <person name="Ng V."/>
            <person name="Ahrendt S."/>
            <person name="Min B."/>
            <person name="Choi I.G."/>
            <person name="Park H."/>
            <person name="Plett J.M."/>
            <person name="Magnuson J."/>
            <person name="Spatafora J.W."/>
            <person name="Nagy L.G."/>
            <person name="Henrissat B."/>
            <person name="Grigoriev I.V."/>
            <person name="Yang Z.L."/>
            <person name="Xu J."/>
            <person name="Martin F.M."/>
        </authorList>
    </citation>
    <scope>NUCLEOTIDE SEQUENCE</scope>
    <source>
        <strain evidence="1">ATCC 28755</strain>
    </source>
</reference>
<dbReference type="Proteomes" id="UP000790377">
    <property type="component" value="Unassembled WGS sequence"/>
</dbReference>